<evidence type="ECO:0000313" key="2">
    <source>
        <dbReference type="EMBL" id="CAG9818113.1"/>
    </source>
</evidence>
<feature type="region of interest" description="Disordered" evidence="1">
    <location>
        <begin position="150"/>
        <end position="177"/>
    </location>
</feature>
<protein>
    <submittedName>
        <fullName evidence="2">Uncharacterized protein</fullName>
    </submittedName>
</protein>
<organism evidence="2 3">
    <name type="scientific">Phaedon cochleariae</name>
    <name type="common">Mustard beetle</name>
    <dbReference type="NCBI Taxonomy" id="80249"/>
    <lineage>
        <taxon>Eukaryota</taxon>
        <taxon>Metazoa</taxon>
        <taxon>Ecdysozoa</taxon>
        <taxon>Arthropoda</taxon>
        <taxon>Hexapoda</taxon>
        <taxon>Insecta</taxon>
        <taxon>Pterygota</taxon>
        <taxon>Neoptera</taxon>
        <taxon>Endopterygota</taxon>
        <taxon>Coleoptera</taxon>
        <taxon>Polyphaga</taxon>
        <taxon>Cucujiformia</taxon>
        <taxon>Chrysomeloidea</taxon>
        <taxon>Chrysomelidae</taxon>
        <taxon>Chrysomelinae</taxon>
        <taxon>Chrysomelini</taxon>
        <taxon>Phaedon</taxon>
    </lineage>
</organism>
<gene>
    <name evidence="2" type="ORF">PHAECO_LOCUS5714</name>
</gene>
<accession>A0A9N9SFF1</accession>
<feature type="region of interest" description="Disordered" evidence="1">
    <location>
        <begin position="939"/>
        <end position="1085"/>
    </location>
</feature>
<dbReference type="EMBL" id="OU896723">
    <property type="protein sequence ID" value="CAG9818113.1"/>
    <property type="molecule type" value="Genomic_DNA"/>
</dbReference>
<reference evidence="2" key="2">
    <citation type="submission" date="2022-10" db="EMBL/GenBank/DDBJ databases">
        <authorList>
            <consortium name="ENA_rothamsted_submissions"/>
            <consortium name="culmorum"/>
            <person name="King R."/>
        </authorList>
    </citation>
    <scope>NUCLEOTIDE SEQUENCE</scope>
</reference>
<proteinExistence type="predicted"/>
<feature type="compositionally biased region" description="Low complexity" evidence="1">
    <location>
        <begin position="150"/>
        <end position="176"/>
    </location>
</feature>
<dbReference type="Proteomes" id="UP001153737">
    <property type="component" value="Chromosome 17"/>
</dbReference>
<feature type="compositionally biased region" description="Polar residues" evidence="1">
    <location>
        <begin position="1045"/>
        <end position="1057"/>
    </location>
</feature>
<sequence length="1157" mass="128278">MAFAIVTSENGMQAVISRKAIITRDHNRAECIIFGIPHRVTINGYNDDYDSLYEFVTSNNTRRLTVVLESTLNVVSSGTTERSIVSLRSRSLRDASSTKTHEINFTKILKNIENGIPYVEGISPIIHHQMDSTSRGQAFTNSSSSAVVNSVPFKSSSTSSTSTSQSSTATSQSSTSNGPLGTIIIGDAIIEGDSIIKYVTNVEDPQFSTSHSHLETIIEVYEIIGEESISKDPQFSTYGHLGTIIGGDETIGEDSISKEVTNVECPINGKDTIIVVGTVMEDGTIMEEDTVAVLGEIANREEYTITEEKTVVGEDTVVTKTAYKRRICNKPNICKFCMQSQTNIKRHIISKHRDQAEVREFIMLTDNNPIKKKERRDGNFNSYKESEKIVPARISKFIPPVKSAYSSCPYCQIILKKQSLIRHVLQSCTKKDSKHSRGVLKMSKAISESIHDRANDVVRKLLFPALRDGPVKEAIRFDSLLILYGNEMACKYRSQHHYPMIRNRLIRMAKVLLRMKEISASVNNFGDMLRPQMFDNLIEIINSMREYDTHTGNYRKPTLPTEIGKLARGVPVLLHNSMHECIKLLIKFRNEAGVENNPYLFGLPQCRNDKNVIYRHLIATSLIRKYSDACGATNPKSLRATTLRKHVATTSMSLNLNNEEIQLLQGYLGHAEKIHRDYYRQPIIERDILNVSKVLLAAQSTSPVHSFTGLGGNQPELSTPVPSCSVKAYTTTTTTANSPTISPSNSSTAGPSGISNIAHGSTESGSEYIASSDGNSSKLEKDLQTTPKRKRQRLIGKLARGVPVLLHNSMHECIKLLIKFRNEAGVENNPYLFGLPQFRNDKNVIYRHLIATSLIRKYSDACGATNPKSLRATTLRKHVATTSMSLNLNNEEIQLLQGYLGHAEKIHRDYYRQPIIERGNQPELSTPVPSCSVKAYTTTTTTANSPTISPSNSSTAGPSGISNIAHGSTESGSEYIASSDGNSSKLEKDLQTTPKRKRQRLIGGNQPELSTPVPSCSVKAYTTTTTTANSPTISPSNSSTAGPSGISNIAHGSTESGSEYIASSDGNSSESEKDLQTTPKRKRQRLIANKIWNTPRKHAVRRVFKKFIGGERAFYPPKHLVEQMIIEHEEFGQLTPRRIRSQIQQQKKKYHVSKFSI</sequence>
<feature type="compositionally biased region" description="Low complexity" evidence="1">
    <location>
        <begin position="939"/>
        <end position="956"/>
    </location>
</feature>
<reference evidence="2" key="1">
    <citation type="submission" date="2022-01" db="EMBL/GenBank/DDBJ databases">
        <authorList>
            <person name="King R."/>
        </authorList>
    </citation>
    <scope>NUCLEOTIDE SEQUENCE</scope>
</reference>
<feature type="region of interest" description="Disordered" evidence="1">
    <location>
        <begin position="732"/>
        <end position="794"/>
    </location>
</feature>
<feature type="compositionally biased region" description="Low complexity" evidence="1">
    <location>
        <begin position="732"/>
        <end position="749"/>
    </location>
</feature>
<name>A0A9N9SFF1_PHACE</name>
<dbReference type="OrthoDB" id="8068359at2759"/>
<feature type="compositionally biased region" description="Low complexity" evidence="1">
    <location>
        <begin position="1022"/>
        <end position="1041"/>
    </location>
</feature>
<dbReference type="PANTHER" id="PTHR33480:SF1">
    <property type="entry name" value="TYR RECOMBINASE DOMAIN-CONTAINING PROTEIN"/>
    <property type="match status" value="1"/>
</dbReference>
<feature type="compositionally biased region" description="Polar residues" evidence="1">
    <location>
        <begin position="753"/>
        <end position="765"/>
    </location>
</feature>
<evidence type="ECO:0000313" key="3">
    <source>
        <dbReference type="Proteomes" id="UP001153737"/>
    </source>
</evidence>
<keyword evidence="3" id="KW-1185">Reference proteome</keyword>
<feature type="compositionally biased region" description="Polar residues" evidence="1">
    <location>
        <begin position="960"/>
        <end position="972"/>
    </location>
</feature>
<dbReference type="AlphaFoldDB" id="A0A9N9SFF1"/>
<evidence type="ECO:0000256" key="1">
    <source>
        <dbReference type="SAM" id="MobiDB-lite"/>
    </source>
</evidence>
<dbReference type="PANTHER" id="PTHR33480">
    <property type="entry name" value="SET DOMAIN-CONTAINING PROTEIN-RELATED"/>
    <property type="match status" value="1"/>
</dbReference>